<dbReference type="GO" id="GO:0016829">
    <property type="term" value="F:lyase activity"/>
    <property type="evidence" value="ECO:0007669"/>
    <property type="project" value="UniProtKB-KW"/>
</dbReference>
<dbReference type="RefSeq" id="WP_094886658.1">
    <property type="nucleotide sequence ID" value="NZ_NPMS01000007.1"/>
</dbReference>
<dbReference type="PANTHER" id="PTHR10357">
    <property type="entry name" value="ALPHA-AMYLASE FAMILY MEMBER"/>
    <property type="match status" value="1"/>
</dbReference>
<evidence type="ECO:0000313" key="7">
    <source>
        <dbReference type="EMBL" id="OZU87970.1"/>
    </source>
</evidence>
<evidence type="ECO:0000313" key="8">
    <source>
        <dbReference type="Proteomes" id="UP000216498"/>
    </source>
</evidence>
<reference evidence="7 8" key="1">
    <citation type="submission" date="2017-08" db="EMBL/GenBank/DDBJ databases">
        <title>Virgibacillus indicus sp. nov. and Virgibacillus profoundi sp. nov, two moderately halophilic bacteria isolated from marine sediment by using the Microfluidic Streak Plate.</title>
        <authorList>
            <person name="Xu B."/>
            <person name="Hu B."/>
            <person name="Wang J."/>
            <person name="Zhu Y."/>
            <person name="Huang L."/>
            <person name="Du W."/>
            <person name="Huang Y."/>
        </authorList>
    </citation>
    <scope>NUCLEOTIDE SEQUENCE [LARGE SCALE GENOMIC DNA]</scope>
    <source>
        <strain evidence="7 8">IO3-P2-C2</strain>
    </source>
</reference>
<dbReference type="SUPFAM" id="SSF51445">
    <property type="entry name" value="(Trans)glycosidases"/>
    <property type="match status" value="1"/>
</dbReference>
<dbReference type="EMBL" id="NPMS01000007">
    <property type="protein sequence ID" value="OZU87970.1"/>
    <property type="molecule type" value="Genomic_DNA"/>
</dbReference>
<keyword evidence="3 5" id="KW-0732">Signal</keyword>
<dbReference type="InterPro" id="IPR017853">
    <property type="entry name" value="GH"/>
</dbReference>
<dbReference type="Pfam" id="PF00128">
    <property type="entry name" value="Alpha-amylase"/>
    <property type="match status" value="2"/>
</dbReference>
<evidence type="ECO:0000256" key="3">
    <source>
        <dbReference type="ARBA" id="ARBA00022729"/>
    </source>
</evidence>
<dbReference type="InterPro" id="IPR054174">
    <property type="entry name" value="Alpha-amylase-like_C"/>
</dbReference>
<evidence type="ECO:0000259" key="6">
    <source>
        <dbReference type="SMART" id="SM00642"/>
    </source>
</evidence>
<feature type="chain" id="PRO_5038575770" evidence="5">
    <location>
        <begin position="21"/>
        <end position="499"/>
    </location>
</feature>
<dbReference type="GO" id="GO:0046872">
    <property type="term" value="F:metal ion binding"/>
    <property type="evidence" value="ECO:0007669"/>
    <property type="project" value="UniProtKB-KW"/>
</dbReference>
<proteinExistence type="predicted"/>
<dbReference type="SUPFAM" id="SSF51011">
    <property type="entry name" value="Glycosyl hydrolase domain"/>
    <property type="match status" value="1"/>
</dbReference>
<name>A0A265N7G0_9BACI</name>
<keyword evidence="7" id="KW-0456">Lyase</keyword>
<keyword evidence="2" id="KW-0479">Metal-binding</keyword>
<dbReference type="Proteomes" id="UP000216498">
    <property type="component" value="Unassembled WGS sequence"/>
</dbReference>
<feature type="domain" description="Glycosyl hydrolase family 13 catalytic" evidence="6">
    <location>
        <begin position="38"/>
        <end position="372"/>
    </location>
</feature>
<keyword evidence="4" id="KW-0472">Membrane</keyword>
<dbReference type="InterPro" id="IPR006047">
    <property type="entry name" value="GH13_cat_dom"/>
</dbReference>
<gene>
    <name evidence="7" type="ORF">CIL03_14810</name>
</gene>
<comment type="caution">
    <text evidence="7">The sequence shown here is derived from an EMBL/GenBank/DDBJ whole genome shotgun (WGS) entry which is preliminary data.</text>
</comment>
<dbReference type="SMART" id="SM00642">
    <property type="entry name" value="Aamy"/>
    <property type="match status" value="1"/>
</dbReference>
<evidence type="ECO:0000256" key="2">
    <source>
        <dbReference type="ARBA" id="ARBA00022723"/>
    </source>
</evidence>
<dbReference type="OrthoDB" id="9805159at2"/>
<evidence type="ECO:0000256" key="5">
    <source>
        <dbReference type="SAM" id="SignalP"/>
    </source>
</evidence>
<dbReference type="InterPro" id="IPR013780">
    <property type="entry name" value="Glyco_hydro_b"/>
</dbReference>
<keyword evidence="8" id="KW-1185">Reference proteome</keyword>
<dbReference type="PANTHER" id="PTHR10357:SF215">
    <property type="entry name" value="ALPHA-AMYLASE 1"/>
    <property type="match status" value="1"/>
</dbReference>
<evidence type="ECO:0000256" key="4">
    <source>
        <dbReference type="SAM" id="Phobius"/>
    </source>
</evidence>
<dbReference type="Gene3D" id="2.60.40.1180">
    <property type="entry name" value="Golgi alpha-mannosidase II"/>
    <property type="match status" value="1"/>
</dbReference>
<dbReference type="GO" id="GO:0005975">
    <property type="term" value="P:carbohydrate metabolic process"/>
    <property type="evidence" value="ECO:0007669"/>
    <property type="project" value="InterPro"/>
</dbReference>
<keyword evidence="4" id="KW-0812">Transmembrane</keyword>
<dbReference type="Pfam" id="PF22026">
    <property type="entry name" value="Alpha-amylase_C_2"/>
    <property type="match status" value="1"/>
</dbReference>
<dbReference type="AlphaFoldDB" id="A0A265N7G0"/>
<sequence length="499" mass="56512">MKKTAFLLALILFFAFTVNSKPISAQVDRQIQDEIIYNILVDRFNNGDFNRDDQIRIDDPNAYQGGDLQGIILKLDSLIEIGVTTLSLSPIMANAEDGYHGYWIEDFNSIDEQFGTMEDLQLLIEEAHDRNMKVVLEFVPNFISSTHPIASDPEKEDWILERNNVSTDWGEEAVALNQENPEVQEFLIEAAEFWMNETEIDGFKLHAVEQSSLDFLEKFTTKIKDQNPEFYLIGDVLNEDADTEEIINNTAIDIVDNPSLYQSMSDTFSELGQPVSDLYDEFQENATDSDLLYMDNKYTDRFTQKFSENGRNSLTAWTLALTYMYTTPGVPSILQGSELPMYGDASQAQKLMQFNSGDAELTEFHNRISSLRSEFPTLVYGDFEIVGSSGAMSVFKRTYDGNTMYIAINNDDKAQSVAVDGIESGMQLRGYLGDNLVRENDKGEYKIGLARETAEVYVIQSDAGFNWGFIGFVGGIFLLFVFVVIYLSRKQKKREAKNG</sequence>
<evidence type="ECO:0000256" key="1">
    <source>
        <dbReference type="ARBA" id="ARBA00001913"/>
    </source>
</evidence>
<feature type="signal peptide" evidence="5">
    <location>
        <begin position="1"/>
        <end position="20"/>
    </location>
</feature>
<protein>
    <submittedName>
        <fullName evidence="7">Alpha-amlyase</fullName>
    </submittedName>
</protein>
<keyword evidence="4" id="KW-1133">Transmembrane helix</keyword>
<organism evidence="7 8">
    <name type="scientific">Virgibacillus indicus</name>
    <dbReference type="NCBI Taxonomy" id="2024554"/>
    <lineage>
        <taxon>Bacteria</taxon>
        <taxon>Bacillati</taxon>
        <taxon>Bacillota</taxon>
        <taxon>Bacilli</taxon>
        <taxon>Bacillales</taxon>
        <taxon>Bacillaceae</taxon>
        <taxon>Virgibacillus</taxon>
    </lineage>
</organism>
<dbReference type="Gene3D" id="3.20.20.80">
    <property type="entry name" value="Glycosidases"/>
    <property type="match status" value="1"/>
</dbReference>
<feature type="transmembrane region" description="Helical" evidence="4">
    <location>
        <begin position="467"/>
        <end position="487"/>
    </location>
</feature>
<comment type="cofactor">
    <cofactor evidence="1">
        <name>Ca(2+)</name>
        <dbReference type="ChEBI" id="CHEBI:29108"/>
    </cofactor>
</comment>
<accession>A0A265N7G0</accession>